<organism evidence="1 2">
    <name type="scientific">Mycolicibacter arupensis</name>
    <dbReference type="NCBI Taxonomy" id="342002"/>
    <lineage>
        <taxon>Bacteria</taxon>
        <taxon>Bacillati</taxon>
        <taxon>Actinomycetota</taxon>
        <taxon>Actinomycetes</taxon>
        <taxon>Mycobacteriales</taxon>
        <taxon>Mycobacteriaceae</taxon>
        <taxon>Mycolicibacter</taxon>
    </lineage>
</organism>
<evidence type="ECO:0000313" key="1">
    <source>
        <dbReference type="EMBL" id="TXI48003.1"/>
    </source>
</evidence>
<gene>
    <name evidence="1" type="ORF">E6Q54_24330</name>
</gene>
<protein>
    <submittedName>
        <fullName evidence="1">Uncharacterized protein</fullName>
    </submittedName>
</protein>
<dbReference type="AlphaFoldDB" id="A0A5C7XF82"/>
<dbReference type="EMBL" id="SSGD01000187">
    <property type="protein sequence ID" value="TXI48003.1"/>
    <property type="molecule type" value="Genomic_DNA"/>
</dbReference>
<dbReference type="Proteomes" id="UP000321797">
    <property type="component" value="Unassembled WGS sequence"/>
</dbReference>
<reference evidence="1 2" key="1">
    <citation type="submission" date="2018-09" db="EMBL/GenBank/DDBJ databases">
        <title>Metagenome Assembled Genomes from an Advanced Water Purification Facility.</title>
        <authorList>
            <person name="Stamps B.W."/>
            <person name="Spear J.R."/>
        </authorList>
    </citation>
    <scope>NUCLEOTIDE SEQUENCE [LARGE SCALE GENOMIC DNA]</scope>
    <source>
        <strain evidence="1">Bin_29_2</strain>
    </source>
</reference>
<accession>A0A5C7XF82</accession>
<proteinExistence type="predicted"/>
<sequence length="276" mass="30675">MTADQAKIMSQRVDVQAAAIYARISADMERLNYRHTEAQEQELSELSALIHRSEARIATLGDQVDKSRHELATTSAQYTELARAIPGDIADLSDQLTSILSSAAAEAERIRNDAHDRASEILAEAQKEHETVVAMRACLEEQASQVEAGFAGLRQQASHEAADIVREAERTAAELLAQVRLDIEAQQAAAQAKLQELMKVRSIITEQLRDFYIKFNELDQAAEPIGQVRAVTVASHRVRDSERDEAWDARFQQLLPTNLLVPTTADPQLPDETEPR</sequence>
<evidence type="ECO:0000313" key="2">
    <source>
        <dbReference type="Proteomes" id="UP000321797"/>
    </source>
</evidence>
<comment type="caution">
    <text evidence="1">The sequence shown here is derived from an EMBL/GenBank/DDBJ whole genome shotgun (WGS) entry which is preliminary data.</text>
</comment>
<name>A0A5C7XF82_9MYCO</name>
<dbReference type="RefSeq" id="WP_046294529.1">
    <property type="nucleotide sequence ID" value="NZ_SSGD01000187.1"/>
</dbReference>